<reference evidence="7 8" key="1">
    <citation type="submission" date="2013-08" db="EMBL/GenBank/DDBJ databases">
        <authorList>
            <person name="Weinstock G."/>
            <person name="Sodergren E."/>
            <person name="Wylie T."/>
            <person name="Fulton L."/>
            <person name="Fulton R."/>
            <person name="Fronick C."/>
            <person name="O'Laughlin M."/>
            <person name="Godfrey J."/>
            <person name="Miner T."/>
            <person name="Herter B."/>
            <person name="Appelbaum E."/>
            <person name="Cordes M."/>
            <person name="Lek S."/>
            <person name="Wollam A."/>
            <person name="Pepin K.H."/>
            <person name="Palsikar V.B."/>
            <person name="Mitreva M."/>
            <person name="Wilson R.K."/>
        </authorList>
    </citation>
    <scope>NUCLEOTIDE SEQUENCE [LARGE SCALE GENOMIC DNA]</scope>
    <source>
        <strain evidence="7 8">ATCC 700627</strain>
    </source>
</reference>
<keyword evidence="3" id="KW-0378">Hydrolase</keyword>
<dbReference type="EMBL" id="AWVP01000029">
    <property type="protein sequence ID" value="ERK59457.1"/>
    <property type="molecule type" value="Genomic_DNA"/>
</dbReference>
<accession>U2S9L6</accession>
<dbReference type="Pfam" id="PF13365">
    <property type="entry name" value="Trypsin_2"/>
    <property type="match status" value="1"/>
</dbReference>
<dbReference type="PANTHER" id="PTHR43343">
    <property type="entry name" value="PEPTIDASE S12"/>
    <property type="match status" value="1"/>
</dbReference>
<dbReference type="SUPFAM" id="SSF50156">
    <property type="entry name" value="PDZ domain-like"/>
    <property type="match status" value="1"/>
</dbReference>
<dbReference type="eggNOG" id="COG0265">
    <property type="taxonomic scope" value="Bacteria"/>
</dbReference>
<dbReference type="PATRIC" id="fig|1321820.3.peg.534"/>
<dbReference type="PRINTS" id="PR00834">
    <property type="entry name" value="PROTEASES2C"/>
</dbReference>
<evidence type="ECO:0000313" key="8">
    <source>
        <dbReference type="Proteomes" id="UP000016637"/>
    </source>
</evidence>
<protein>
    <submittedName>
        <fullName evidence="7">Serine protease do-like protein</fullName>
    </submittedName>
</protein>
<dbReference type="InterPro" id="IPR036034">
    <property type="entry name" value="PDZ_sf"/>
</dbReference>
<evidence type="ECO:0000256" key="1">
    <source>
        <dbReference type="ARBA" id="ARBA00010541"/>
    </source>
</evidence>
<dbReference type="Pfam" id="PF13180">
    <property type="entry name" value="PDZ_2"/>
    <property type="match status" value="1"/>
</dbReference>
<dbReference type="AlphaFoldDB" id="U2S9L6"/>
<evidence type="ECO:0000313" key="7">
    <source>
        <dbReference type="EMBL" id="ERK59457.1"/>
    </source>
</evidence>
<dbReference type="Gene3D" id="2.30.42.10">
    <property type="match status" value="1"/>
</dbReference>
<evidence type="ECO:0000256" key="2">
    <source>
        <dbReference type="ARBA" id="ARBA00022670"/>
    </source>
</evidence>
<dbReference type="SMART" id="SM00228">
    <property type="entry name" value="PDZ"/>
    <property type="match status" value="1"/>
</dbReference>
<dbReference type="HOGENOM" id="CLU_020120_0_2_9"/>
<keyword evidence="8" id="KW-1185">Reference proteome</keyword>
<dbReference type="InterPro" id="IPR001478">
    <property type="entry name" value="PDZ"/>
</dbReference>
<evidence type="ECO:0000256" key="4">
    <source>
        <dbReference type="ARBA" id="ARBA00022825"/>
    </source>
</evidence>
<sequence length="477" mass="51686">MFKLLLIRLKQVKNKVRRIFMENNNNRDKEFNTQNYNNELYDNQQINQEYYNDQQTQYNNDYQNGNNYQYDNSFEMPQTTKDNRNYGKLFLTIFASFALGATSVFGAQTIMGSTKTTKTSSVATTKQEQDNQTTTVNAISKAKDAVVSIVNYQSTSNNGLDSALRGITGKSGNNSNSSELKPASSGSGVIYKKTGNTAYLVTNNHVIKGAKKLTAILSDGTKVNAEVVGTDVWTDIAVLKISAENVTTTMDFADSDKVAVGETAFAIGSPLDVNLSNTVTKGIVSAVNRQIPMDIDGDGTSDWNQTVIQTDAAINPGNSGGALINNEGKLIGINESKIAKATSNVSAEGIGFGIPSNEVKLITEQLEKSGKVTRPALGVQLVSLASVDSDVVKSELKYNGKSGVVIRNVEENTPASQAGLKKYDVITKLNGVEVKDVAAVRKYLFEKAKIGDKVTVTYYRNGKEQTTDVVVQSLSNN</sequence>
<keyword evidence="4" id="KW-0720">Serine protease</keyword>
<evidence type="ECO:0000256" key="5">
    <source>
        <dbReference type="SAM" id="Phobius"/>
    </source>
</evidence>
<comment type="caution">
    <text evidence="7">The sequence shown here is derived from an EMBL/GenBank/DDBJ whole genome shotgun (WGS) entry which is preliminary data.</text>
</comment>
<keyword evidence="5" id="KW-0812">Transmembrane</keyword>
<gene>
    <name evidence="7" type="ORF">HMPREF1983_00545</name>
</gene>
<keyword evidence="2 7" id="KW-0645">Protease</keyword>
<keyword evidence="5" id="KW-1133">Transmembrane helix</keyword>
<keyword evidence="5" id="KW-0472">Membrane</keyword>
<feature type="domain" description="PDZ" evidence="6">
    <location>
        <begin position="361"/>
        <end position="437"/>
    </location>
</feature>
<evidence type="ECO:0000256" key="3">
    <source>
        <dbReference type="ARBA" id="ARBA00022801"/>
    </source>
</evidence>
<dbReference type="PROSITE" id="PS50106">
    <property type="entry name" value="PDZ"/>
    <property type="match status" value="1"/>
</dbReference>
<proteinExistence type="inferred from homology"/>
<feature type="transmembrane region" description="Helical" evidence="5">
    <location>
        <begin position="89"/>
        <end position="111"/>
    </location>
</feature>
<organism evidence="7 8">
    <name type="scientific">Gemella bergeri ATCC 700627</name>
    <dbReference type="NCBI Taxonomy" id="1321820"/>
    <lineage>
        <taxon>Bacteria</taxon>
        <taxon>Bacillati</taxon>
        <taxon>Bacillota</taxon>
        <taxon>Bacilli</taxon>
        <taxon>Bacillales</taxon>
        <taxon>Gemellaceae</taxon>
        <taxon>Gemella</taxon>
    </lineage>
</organism>
<dbReference type="GO" id="GO:0006508">
    <property type="term" value="P:proteolysis"/>
    <property type="evidence" value="ECO:0007669"/>
    <property type="project" value="UniProtKB-KW"/>
</dbReference>
<dbReference type="GO" id="GO:0004252">
    <property type="term" value="F:serine-type endopeptidase activity"/>
    <property type="evidence" value="ECO:0007669"/>
    <property type="project" value="InterPro"/>
</dbReference>
<dbReference type="InterPro" id="IPR051201">
    <property type="entry name" value="Chloro_Bact_Ser_Proteases"/>
</dbReference>
<comment type="similarity">
    <text evidence="1">Belongs to the peptidase S1C family.</text>
</comment>
<dbReference type="InterPro" id="IPR009003">
    <property type="entry name" value="Peptidase_S1_PA"/>
</dbReference>
<evidence type="ECO:0000259" key="6">
    <source>
        <dbReference type="PROSITE" id="PS50106"/>
    </source>
</evidence>
<dbReference type="InterPro" id="IPR043504">
    <property type="entry name" value="Peptidase_S1_PA_chymotrypsin"/>
</dbReference>
<dbReference type="SUPFAM" id="SSF50494">
    <property type="entry name" value="Trypsin-like serine proteases"/>
    <property type="match status" value="1"/>
</dbReference>
<dbReference type="PANTHER" id="PTHR43343:SF3">
    <property type="entry name" value="PROTEASE DO-LIKE 8, CHLOROPLASTIC"/>
    <property type="match status" value="1"/>
</dbReference>
<dbReference type="Gene3D" id="2.40.10.10">
    <property type="entry name" value="Trypsin-like serine proteases"/>
    <property type="match status" value="2"/>
</dbReference>
<dbReference type="Proteomes" id="UP000016637">
    <property type="component" value="Unassembled WGS sequence"/>
</dbReference>
<name>U2S9L6_9BACL</name>
<dbReference type="InterPro" id="IPR001940">
    <property type="entry name" value="Peptidase_S1C"/>
</dbReference>